<reference evidence="2 3" key="1">
    <citation type="submission" date="2018-11" db="EMBL/GenBank/DDBJ databases">
        <title>Genome assembly of Steccherinum ochraceum LE-BIN_3174, the white-rot fungus of the Steccherinaceae family (The Residual Polyporoid clade, Polyporales, Basidiomycota).</title>
        <authorList>
            <person name="Fedorova T.V."/>
            <person name="Glazunova O.A."/>
            <person name="Landesman E.O."/>
            <person name="Moiseenko K.V."/>
            <person name="Psurtseva N.V."/>
            <person name="Savinova O.S."/>
            <person name="Shakhova N.V."/>
            <person name="Tyazhelova T.V."/>
            <person name="Vasina D.V."/>
        </authorList>
    </citation>
    <scope>NUCLEOTIDE SEQUENCE [LARGE SCALE GENOMIC DNA]</scope>
    <source>
        <strain evidence="2 3">LE-BIN_3174</strain>
    </source>
</reference>
<sequence length="371" mass="40622">MLQQAARSTAFGLYEFYSAFTMWPKVVREDLRAGVKAKHQGNLNTSVRYLTRALETALALPLDELSPNPHAKLSGIAIVLGEVLELANKPAEAYDVYAAALLRLQNAMKKPTSVPISGPERVRAASLAFKLGEMAEMYSQPEEEEERWLTFAVEEMLRILRDTQSPEKSRDVTESGSTNSGKQSVDLDELELPAWVGRDDVVAPLEKLGAFYNRQGKQEWAVPLYLSALSVLLPANTSRDVPPETKCQGAHIMNSLAASLAAQESTSAAARISQSEKWAEKAIALVNSAKSSNLDAEVSSYCDAVLVAALFNMGSLKEMNGESFDAKQWYTSSHKLATSVGERGGIMEAEQALRRLNRPQRGKQDTQSGKL</sequence>
<protein>
    <submittedName>
        <fullName evidence="2">Uncharacterized protein</fullName>
    </submittedName>
</protein>
<evidence type="ECO:0000313" key="3">
    <source>
        <dbReference type="Proteomes" id="UP000292702"/>
    </source>
</evidence>
<dbReference type="OrthoDB" id="10050400at2759"/>
<dbReference type="InterPro" id="IPR011990">
    <property type="entry name" value="TPR-like_helical_dom_sf"/>
</dbReference>
<gene>
    <name evidence="2" type="ORF">EIP91_012388</name>
</gene>
<feature type="compositionally biased region" description="Polar residues" evidence="1">
    <location>
        <begin position="174"/>
        <end position="183"/>
    </location>
</feature>
<dbReference type="InterPro" id="IPR040201">
    <property type="entry name" value="Mrg3-like"/>
</dbReference>
<dbReference type="EMBL" id="RWJN01000098">
    <property type="protein sequence ID" value="TCD67416.1"/>
    <property type="molecule type" value="Genomic_DNA"/>
</dbReference>
<feature type="compositionally biased region" description="Basic and acidic residues" evidence="1">
    <location>
        <begin position="162"/>
        <end position="173"/>
    </location>
</feature>
<evidence type="ECO:0000313" key="2">
    <source>
        <dbReference type="EMBL" id="TCD67416.1"/>
    </source>
</evidence>
<dbReference type="PANTHER" id="PTHR28142">
    <property type="entry name" value="MITOCHONDRIAL INNER MEMBRANE I-AAA PROTEASE SUPERCOMPLEX SUBUNIT MGR3-RELATED"/>
    <property type="match status" value="1"/>
</dbReference>
<dbReference type="AlphaFoldDB" id="A0A4R0RIX5"/>
<organism evidence="2 3">
    <name type="scientific">Steccherinum ochraceum</name>
    <dbReference type="NCBI Taxonomy" id="92696"/>
    <lineage>
        <taxon>Eukaryota</taxon>
        <taxon>Fungi</taxon>
        <taxon>Dikarya</taxon>
        <taxon>Basidiomycota</taxon>
        <taxon>Agaricomycotina</taxon>
        <taxon>Agaricomycetes</taxon>
        <taxon>Polyporales</taxon>
        <taxon>Steccherinaceae</taxon>
        <taxon>Steccherinum</taxon>
    </lineage>
</organism>
<keyword evidence="3" id="KW-1185">Reference proteome</keyword>
<dbReference type="STRING" id="92696.A0A4R0RIX5"/>
<feature type="region of interest" description="Disordered" evidence="1">
    <location>
        <begin position="162"/>
        <end position="184"/>
    </location>
</feature>
<dbReference type="Gene3D" id="1.25.40.10">
    <property type="entry name" value="Tetratricopeptide repeat domain"/>
    <property type="match status" value="1"/>
</dbReference>
<dbReference type="Proteomes" id="UP000292702">
    <property type="component" value="Unassembled WGS sequence"/>
</dbReference>
<accession>A0A4R0RIX5</accession>
<dbReference type="PANTHER" id="PTHR28142:SF1">
    <property type="entry name" value="MITOCHONDRIAL INNER MEMBRANE I-AAA PROTEASE SUPERCOMPLEX SUBUNIT MGR3-RELATED"/>
    <property type="match status" value="1"/>
</dbReference>
<name>A0A4R0RIX5_9APHY</name>
<comment type="caution">
    <text evidence="2">The sequence shown here is derived from an EMBL/GenBank/DDBJ whole genome shotgun (WGS) entry which is preliminary data.</text>
</comment>
<evidence type="ECO:0000256" key="1">
    <source>
        <dbReference type="SAM" id="MobiDB-lite"/>
    </source>
</evidence>
<proteinExistence type="predicted"/>